<proteinExistence type="predicted"/>
<dbReference type="PANTHER" id="PTHR33930">
    <property type="entry name" value="ALKYL HYDROPEROXIDE REDUCTASE AHPD"/>
    <property type="match status" value="1"/>
</dbReference>
<dbReference type="EMBL" id="BAABCN010000010">
    <property type="protein sequence ID" value="GAA3886076.1"/>
    <property type="molecule type" value="Genomic_DNA"/>
</dbReference>
<protein>
    <recommendedName>
        <fullName evidence="3">Carboxymuconolactone decarboxylase family protein</fullName>
    </recommendedName>
</protein>
<accession>A0ABP7KU46</accession>
<keyword evidence="2" id="KW-1185">Reference proteome</keyword>
<evidence type="ECO:0000313" key="1">
    <source>
        <dbReference type="EMBL" id="GAA3886076.1"/>
    </source>
</evidence>
<evidence type="ECO:0008006" key="3">
    <source>
        <dbReference type="Google" id="ProtNLM"/>
    </source>
</evidence>
<organism evidence="1 2">
    <name type="scientific">Leifsonia kafniensis</name>
    <dbReference type="NCBI Taxonomy" id="475957"/>
    <lineage>
        <taxon>Bacteria</taxon>
        <taxon>Bacillati</taxon>
        <taxon>Actinomycetota</taxon>
        <taxon>Actinomycetes</taxon>
        <taxon>Micrococcales</taxon>
        <taxon>Microbacteriaceae</taxon>
        <taxon>Leifsonia</taxon>
    </lineage>
</organism>
<gene>
    <name evidence="1" type="ORF">GCM10022381_30260</name>
</gene>
<sequence>MTAVSQQEIDAQAGDLLANVPDGDGLTQIQRVLMQFALDISASSLDIDAAQQRHDEAVSLGVTPDQLSEVVTLLASIGVHTFFEGARMIDLASPGSAERGAFDPERQEIWDRHVGDRRYWIPMKEEIPGFLEALLWTSPDSFTAFITFVGVPFKSRHVDTLSKELISMAADASVSHRYLPGMRMHLRTSVLMGANRTMILEALAIGAASSSHIGVH</sequence>
<dbReference type="PANTHER" id="PTHR33930:SF2">
    <property type="entry name" value="BLR3452 PROTEIN"/>
    <property type="match status" value="1"/>
</dbReference>
<dbReference type="Gene3D" id="1.20.1290.10">
    <property type="entry name" value="AhpD-like"/>
    <property type="match status" value="1"/>
</dbReference>
<name>A0ABP7KU46_9MICO</name>
<reference evidence="2" key="1">
    <citation type="journal article" date="2019" name="Int. J. Syst. Evol. Microbiol.">
        <title>The Global Catalogue of Microorganisms (GCM) 10K type strain sequencing project: providing services to taxonomists for standard genome sequencing and annotation.</title>
        <authorList>
            <consortium name="The Broad Institute Genomics Platform"/>
            <consortium name="The Broad Institute Genome Sequencing Center for Infectious Disease"/>
            <person name="Wu L."/>
            <person name="Ma J."/>
        </authorList>
    </citation>
    <scope>NUCLEOTIDE SEQUENCE [LARGE SCALE GENOMIC DNA]</scope>
    <source>
        <strain evidence="2">JCM 17021</strain>
    </source>
</reference>
<dbReference type="InterPro" id="IPR029032">
    <property type="entry name" value="AhpD-like"/>
</dbReference>
<dbReference type="Proteomes" id="UP001501803">
    <property type="component" value="Unassembled WGS sequence"/>
</dbReference>
<evidence type="ECO:0000313" key="2">
    <source>
        <dbReference type="Proteomes" id="UP001501803"/>
    </source>
</evidence>
<comment type="caution">
    <text evidence="1">The sequence shown here is derived from an EMBL/GenBank/DDBJ whole genome shotgun (WGS) entry which is preliminary data.</text>
</comment>
<dbReference type="SUPFAM" id="SSF69118">
    <property type="entry name" value="AhpD-like"/>
    <property type="match status" value="1"/>
</dbReference>